<accession>A0A1W1XZM1</accession>
<gene>
    <name evidence="1" type="ORF">SAMN02745857_03764</name>
</gene>
<keyword evidence="2" id="KW-1185">Reference proteome</keyword>
<sequence length="71" mass="7786">MITIIATAIERFFGTPENIEVNARVNRVAGLAAAEKYDGRVLKITGNRAKVCWPKGEKTVEDLNSLVLIAE</sequence>
<evidence type="ECO:0000313" key="1">
    <source>
        <dbReference type="EMBL" id="SMC29325.1"/>
    </source>
</evidence>
<reference evidence="1 2" key="1">
    <citation type="submission" date="2017-04" db="EMBL/GenBank/DDBJ databases">
        <authorList>
            <person name="Afonso C.L."/>
            <person name="Miller P.J."/>
            <person name="Scott M.A."/>
            <person name="Spackman E."/>
            <person name="Goraichik I."/>
            <person name="Dimitrov K.M."/>
            <person name="Suarez D.L."/>
            <person name="Swayne D.E."/>
        </authorList>
    </citation>
    <scope>NUCLEOTIDE SEQUENCE [LARGE SCALE GENOMIC DNA]</scope>
    <source>
        <strain evidence="1 2">DSM 23236</strain>
    </source>
</reference>
<dbReference type="Proteomes" id="UP000192761">
    <property type="component" value="Unassembled WGS sequence"/>
</dbReference>
<dbReference type="AlphaFoldDB" id="A0A1W1XZM1"/>
<dbReference type="RefSeq" id="WP_084092699.1">
    <property type="nucleotide sequence ID" value="NZ_FWXD01000033.1"/>
</dbReference>
<proteinExistence type="predicted"/>
<organism evidence="1 2">
    <name type="scientific">Andreprevotia lacus DSM 23236</name>
    <dbReference type="NCBI Taxonomy" id="1121001"/>
    <lineage>
        <taxon>Bacteria</taxon>
        <taxon>Pseudomonadati</taxon>
        <taxon>Pseudomonadota</taxon>
        <taxon>Betaproteobacteria</taxon>
        <taxon>Neisseriales</taxon>
        <taxon>Chitinibacteraceae</taxon>
        <taxon>Andreprevotia</taxon>
    </lineage>
</organism>
<dbReference type="OrthoDB" id="8591920at2"/>
<name>A0A1W1XZM1_9NEIS</name>
<evidence type="ECO:0000313" key="2">
    <source>
        <dbReference type="Proteomes" id="UP000192761"/>
    </source>
</evidence>
<dbReference type="STRING" id="1121001.SAMN02745857_03764"/>
<protein>
    <submittedName>
        <fullName evidence="1">Uncharacterized protein</fullName>
    </submittedName>
</protein>
<dbReference type="EMBL" id="FWXD01000033">
    <property type="protein sequence ID" value="SMC29325.1"/>
    <property type="molecule type" value="Genomic_DNA"/>
</dbReference>